<dbReference type="Pfam" id="PF03235">
    <property type="entry name" value="GmrSD_N"/>
    <property type="match status" value="1"/>
</dbReference>
<protein>
    <submittedName>
        <fullName evidence="3">DUF262 domain-containing protein</fullName>
    </submittedName>
    <submittedName>
        <fullName evidence="4">Uncharacterized protein with ParB-like and HNH nuclease domain</fullName>
    </submittedName>
</protein>
<dbReference type="RefSeq" id="WP_109654993.1">
    <property type="nucleotide sequence ID" value="NZ_JACWLN010000019.1"/>
</dbReference>
<dbReference type="EMBL" id="QGGQ01000017">
    <property type="protein sequence ID" value="PWK18467.1"/>
    <property type="molecule type" value="Genomic_DNA"/>
</dbReference>
<evidence type="ECO:0000259" key="1">
    <source>
        <dbReference type="Pfam" id="PF03235"/>
    </source>
</evidence>
<dbReference type="OrthoDB" id="9798761at2"/>
<dbReference type="InterPro" id="IPR011089">
    <property type="entry name" value="GmrSD_C"/>
</dbReference>
<dbReference type="Proteomes" id="UP000651837">
    <property type="component" value="Unassembled WGS sequence"/>
</dbReference>
<dbReference type="PANTHER" id="PTHR35149:SF1">
    <property type="entry name" value="DUF5655 DOMAIN-CONTAINING PROTEIN"/>
    <property type="match status" value="1"/>
</dbReference>
<proteinExistence type="predicted"/>
<gene>
    <name evidence="3" type="ORF">HZY62_21450</name>
    <name evidence="4" type="ORF">LX92_04341</name>
</gene>
<comment type="caution">
    <text evidence="4">The sequence shown here is derived from an EMBL/GenBank/DDBJ whole genome shotgun (WGS) entry which is preliminary data.</text>
</comment>
<accession>A0A316DJQ9</accession>
<dbReference type="Pfam" id="PF07510">
    <property type="entry name" value="GmrSD_C"/>
    <property type="match status" value="1"/>
</dbReference>
<keyword evidence="6" id="KW-1185">Reference proteome</keyword>
<dbReference type="AlphaFoldDB" id="A0A316DJQ9"/>
<dbReference type="PANTHER" id="PTHR35149">
    <property type="entry name" value="SLL5132 PROTEIN"/>
    <property type="match status" value="1"/>
</dbReference>
<reference evidence="3 6" key="2">
    <citation type="submission" date="2020-07" db="EMBL/GenBank/DDBJ databases">
        <title>The draft genome sequence of Maribacter polysiphoniae KCTC 22021.</title>
        <authorList>
            <person name="Mu L."/>
        </authorList>
    </citation>
    <scope>NUCLEOTIDE SEQUENCE [LARGE SCALE GENOMIC DNA]</scope>
    <source>
        <strain evidence="3 6">KCTC 22021</strain>
    </source>
</reference>
<sequence length="634" mass="75851">MNLGKPHLEDLFNKQIRFQIPVFQRHYVWNEKDQWQPLWDDFRNKLNERNNKNKNHPHYTGSIVLFQESTTTSTVATYNVIDGQQRLTTFQLFITAFREICRKHVGDDNLLNDLNKLLFNDKVYGQTDYDNQKHKLEPTKFNNEEFKLILDNTYDKVEERLISPILEEYGIGWKTYRDVAKKRYRMLAAFLFFYEKLEELLEESTEPMEAIIPKLLLTLKRDFQFVEINLDQNDDPQMIFETMNGRGASLTETDLIRNYIFMRADRSQVDLDSVYEQYWDEFDDASAEFKWHEQTSRGRYYETHLQFFVIDYLTLKMRNDIRYDQVFYHYKFFIVNNDSFTTVEEELKELNRFSSIYKSILKPNPETVFGRFCSRLRDMGISTIYPLILAIQGHSKIPLQEKIGMFTALDSYITRRFLCGYTTKNYNKVFLDFIKQVDTCKTAEKFIEYIKSKTGDTNLWPTDTILREKLKERPLYREEKNRTRSISNILLEIEKFRRGKKQEKIEFVNEGLTIEHVLPQMWYEHWPLEGNLIPQSEFDIAVHAVMTEEDQNGYYHKIVNRNNKLHSLGNLTLLTTSLNPSVSNSSFDIKQKELAKQSTLLLNTYFIEFENWDESTIEKRTELLIDDIIKIWKY</sequence>
<organism evidence="4 5">
    <name type="scientific">Maribacter polysiphoniae</name>
    <dbReference type="NCBI Taxonomy" id="429344"/>
    <lineage>
        <taxon>Bacteria</taxon>
        <taxon>Pseudomonadati</taxon>
        <taxon>Bacteroidota</taxon>
        <taxon>Flavobacteriia</taxon>
        <taxon>Flavobacteriales</taxon>
        <taxon>Flavobacteriaceae</taxon>
        <taxon>Maribacter</taxon>
    </lineage>
</organism>
<evidence type="ECO:0000313" key="3">
    <source>
        <dbReference type="EMBL" id="MBD1263168.1"/>
    </source>
</evidence>
<feature type="domain" description="GmrSD restriction endonucleases C-terminal" evidence="2">
    <location>
        <begin position="460"/>
        <end position="625"/>
    </location>
</feature>
<reference evidence="4 5" key="1">
    <citation type="submission" date="2018-05" db="EMBL/GenBank/DDBJ databases">
        <title>Genomic Encyclopedia of Archaeal and Bacterial Type Strains, Phase II (KMG-II): from individual species to whole genera.</title>
        <authorList>
            <person name="Goeker M."/>
        </authorList>
    </citation>
    <scope>NUCLEOTIDE SEQUENCE [LARGE SCALE GENOMIC DNA]</scope>
    <source>
        <strain evidence="4 5">DSM 23514</strain>
    </source>
</reference>
<feature type="domain" description="GmrSD restriction endonucleases N-terminal" evidence="1">
    <location>
        <begin position="8"/>
        <end position="261"/>
    </location>
</feature>
<evidence type="ECO:0000313" key="6">
    <source>
        <dbReference type="Proteomes" id="UP000651837"/>
    </source>
</evidence>
<dbReference type="InterPro" id="IPR004919">
    <property type="entry name" value="GmrSD_N"/>
</dbReference>
<evidence type="ECO:0000313" key="5">
    <source>
        <dbReference type="Proteomes" id="UP000245667"/>
    </source>
</evidence>
<dbReference type="EMBL" id="JACWLN010000019">
    <property type="protein sequence ID" value="MBD1263168.1"/>
    <property type="molecule type" value="Genomic_DNA"/>
</dbReference>
<dbReference type="Proteomes" id="UP000245667">
    <property type="component" value="Unassembled WGS sequence"/>
</dbReference>
<evidence type="ECO:0000259" key="2">
    <source>
        <dbReference type="Pfam" id="PF07510"/>
    </source>
</evidence>
<name>A0A316DJQ9_9FLAO</name>
<evidence type="ECO:0000313" key="4">
    <source>
        <dbReference type="EMBL" id="PWK18467.1"/>
    </source>
</evidence>